<evidence type="ECO:0000313" key="1">
    <source>
        <dbReference type="EMBL" id="TBU34827.1"/>
    </source>
</evidence>
<proteinExistence type="predicted"/>
<sequence length="210" mass="23006">MFDTSRTGRSSTLCPYALPYARGRPEDTCVLHEKHELDIYGEHAANMPSALPCLYTTGVAGKSSSTSHAVPEEVPSLSDVLRMDLASVASVLTGTVYGLRAREQAGASSCMRYVRIIAHRLTKRPPVYHIRSKKRSWAWPPHTKQVGSGSGWCTRIAAAALQASRTLRIGSVLIASDITMRTSPLQFLCPALPRFGPMRMQPRRGGSHRC</sequence>
<dbReference type="Proteomes" id="UP000292957">
    <property type="component" value="Unassembled WGS sequence"/>
</dbReference>
<gene>
    <name evidence="1" type="ORF">BD311DRAFT_192976</name>
</gene>
<name>A0A4Q9N4A9_9APHY</name>
<dbReference type="AlphaFoldDB" id="A0A4Q9N4A9"/>
<reference evidence="1" key="1">
    <citation type="submission" date="2019-01" db="EMBL/GenBank/DDBJ databases">
        <title>Draft genome sequences of three monokaryotic isolates of the white-rot basidiomycete fungus Dichomitus squalens.</title>
        <authorList>
            <consortium name="DOE Joint Genome Institute"/>
            <person name="Lopez S.C."/>
            <person name="Andreopoulos B."/>
            <person name="Pangilinan J."/>
            <person name="Lipzen A."/>
            <person name="Riley R."/>
            <person name="Ahrendt S."/>
            <person name="Ng V."/>
            <person name="Barry K."/>
            <person name="Daum C."/>
            <person name="Grigoriev I.V."/>
            <person name="Hilden K.S."/>
            <person name="Makela M.R."/>
            <person name="de Vries R.P."/>
        </authorList>
    </citation>
    <scope>NUCLEOTIDE SEQUENCE [LARGE SCALE GENOMIC DNA]</scope>
    <source>
        <strain evidence="1">OM18370.1</strain>
    </source>
</reference>
<dbReference type="EMBL" id="ML143387">
    <property type="protein sequence ID" value="TBU34827.1"/>
    <property type="molecule type" value="Genomic_DNA"/>
</dbReference>
<protein>
    <submittedName>
        <fullName evidence="1">Uncharacterized protein</fullName>
    </submittedName>
</protein>
<organism evidence="1">
    <name type="scientific">Dichomitus squalens</name>
    <dbReference type="NCBI Taxonomy" id="114155"/>
    <lineage>
        <taxon>Eukaryota</taxon>
        <taxon>Fungi</taxon>
        <taxon>Dikarya</taxon>
        <taxon>Basidiomycota</taxon>
        <taxon>Agaricomycotina</taxon>
        <taxon>Agaricomycetes</taxon>
        <taxon>Polyporales</taxon>
        <taxon>Polyporaceae</taxon>
        <taxon>Dichomitus</taxon>
    </lineage>
</organism>
<accession>A0A4Q9N4A9</accession>